<organism evidence="5">
    <name type="scientific">Burkholderia orbicola (strain AU 1054)</name>
    <dbReference type="NCBI Taxonomy" id="331271"/>
    <lineage>
        <taxon>Bacteria</taxon>
        <taxon>Pseudomonadati</taxon>
        <taxon>Pseudomonadota</taxon>
        <taxon>Betaproteobacteria</taxon>
        <taxon>Burkholderiales</taxon>
        <taxon>Burkholderiaceae</taxon>
        <taxon>Burkholderia</taxon>
        <taxon>Burkholderia cepacia complex</taxon>
        <taxon>Burkholderia orbicola</taxon>
    </lineage>
</organism>
<dbReference type="Pfam" id="PF00486">
    <property type="entry name" value="Trans_reg_C"/>
    <property type="match status" value="1"/>
</dbReference>
<protein>
    <submittedName>
        <fullName evidence="5">Transcriptional regulator, winged helix family</fullName>
    </submittedName>
</protein>
<dbReference type="SUPFAM" id="SSF46894">
    <property type="entry name" value="C-terminal effector domain of the bipartite response regulators"/>
    <property type="match status" value="1"/>
</dbReference>
<dbReference type="Pfam" id="PF00931">
    <property type="entry name" value="NB-ARC"/>
    <property type="match status" value="1"/>
</dbReference>
<evidence type="ECO:0000256" key="2">
    <source>
        <dbReference type="PROSITE-ProRule" id="PRU01091"/>
    </source>
</evidence>
<feature type="region of interest" description="Disordered" evidence="3">
    <location>
        <begin position="92"/>
        <end position="119"/>
    </location>
</feature>
<dbReference type="AlphaFoldDB" id="A0A0H2XP39"/>
<dbReference type="GO" id="GO:0000160">
    <property type="term" value="P:phosphorelay signal transduction system"/>
    <property type="evidence" value="ECO:0007669"/>
    <property type="project" value="InterPro"/>
</dbReference>
<dbReference type="HOGENOM" id="CLU_004665_7_2_4"/>
<evidence type="ECO:0000313" key="5">
    <source>
        <dbReference type="EMBL" id="ABF76214.1"/>
    </source>
</evidence>
<dbReference type="PANTHER" id="PTHR47691">
    <property type="entry name" value="REGULATOR-RELATED"/>
    <property type="match status" value="1"/>
</dbReference>
<feature type="domain" description="OmpR/PhoB-type" evidence="4">
    <location>
        <begin position="1"/>
        <end position="93"/>
    </location>
</feature>
<evidence type="ECO:0000256" key="3">
    <source>
        <dbReference type="SAM" id="MobiDB-lite"/>
    </source>
</evidence>
<keyword evidence="1 2" id="KW-0238">DNA-binding</keyword>
<feature type="compositionally biased region" description="Polar residues" evidence="3">
    <location>
        <begin position="92"/>
        <end position="103"/>
    </location>
</feature>
<dbReference type="SMART" id="SM00862">
    <property type="entry name" value="Trans_reg_C"/>
    <property type="match status" value="1"/>
</dbReference>
<dbReference type="InterPro" id="IPR002182">
    <property type="entry name" value="NB-ARC"/>
</dbReference>
<dbReference type="Gene3D" id="1.10.10.10">
    <property type="entry name" value="Winged helix-like DNA-binding domain superfamily/Winged helix DNA-binding domain"/>
    <property type="match status" value="1"/>
</dbReference>
<dbReference type="PANTHER" id="PTHR47691:SF3">
    <property type="entry name" value="HTH-TYPE TRANSCRIPTIONAL REGULATOR RV0890C-RELATED"/>
    <property type="match status" value="1"/>
</dbReference>
<dbReference type="InterPro" id="IPR036388">
    <property type="entry name" value="WH-like_DNA-bd_sf"/>
</dbReference>
<dbReference type="PROSITE" id="PS51755">
    <property type="entry name" value="OMPR_PHOB"/>
    <property type="match status" value="1"/>
</dbReference>
<dbReference type="InterPro" id="IPR016032">
    <property type="entry name" value="Sig_transdc_resp-reg_C-effctor"/>
</dbReference>
<dbReference type="CDD" id="cd00383">
    <property type="entry name" value="trans_reg_C"/>
    <property type="match status" value="1"/>
</dbReference>
<dbReference type="GO" id="GO:0043531">
    <property type="term" value="F:ADP binding"/>
    <property type="evidence" value="ECO:0007669"/>
    <property type="project" value="InterPro"/>
</dbReference>
<name>A0A0H2XP39_BURO1</name>
<dbReference type="PRINTS" id="PR00364">
    <property type="entry name" value="DISEASERSIST"/>
</dbReference>
<evidence type="ECO:0000256" key="1">
    <source>
        <dbReference type="ARBA" id="ARBA00023125"/>
    </source>
</evidence>
<dbReference type="SUPFAM" id="SSF52540">
    <property type="entry name" value="P-loop containing nucleoside triphosphate hydrolases"/>
    <property type="match status" value="1"/>
</dbReference>
<dbReference type="InterPro" id="IPR027417">
    <property type="entry name" value="P-loop_NTPase"/>
</dbReference>
<dbReference type="GO" id="GO:0006355">
    <property type="term" value="P:regulation of DNA-templated transcription"/>
    <property type="evidence" value="ECO:0007669"/>
    <property type="project" value="InterPro"/>
</dbReference>
<dbReference type="EMBL" id="CP000378">
    <property type="protein sequence ID" value="ABF76214.1"/>
    <property type="molecule type" value="Genomic_DNA"/>
</dbReference>
<proteinExistence type="predicted"/>
<reference evidence="5" key="1">
    <citation type="submission" date="2006-05" db="EMBL/GenBank/DDBJ databases">
        <title>Complete sequence of chromosome 1 of Burkholderia cenocepacia AU 1054.</title>
        <authorList>
            <consortium name="US DOE Joint Genome Institute"/>
            <person name="Copeland A."/>
            <person name="Lucas S."/>
            <person name="Lapidus A."/>
            <person name="Barry K."/>
            <person name="Detter J.C."/>
            <person name="Glavina del Rio T."/>
            <person name="Hammon N."/>
            <person name="Israni S."/>
            <person name="Dalin E."/>
            <person name="Tice H."/>
            <person name="Pitluck S."/>
            <person name="Chain P."/>
            <person name="Malfatti S."/>
            <person name="Shin M."/>
            <person name="Vergez L."/>
            <person name="Schmutz J."/>
            <person name="Larimer F."/>
            <person name="Land M."/>
            <person name="Hauser L."/>
            <person name="Kyrpides N."/>
            <person name="Lykidis A."/>
            <person name="LiPuma J.J."/>
            <person name="Konstantinidis K."/>
            <person name="Tiedje J.M."/>
            <person name="Richardson P."/>
        </authorList>
    </citation>
    <scope>NUCLEOTIDE SEQUENCE [LARGE SCALE GENOMIC DNA]</scope>
    <source>
        <strain evidence="5">AU 1054</strain>
    </source>
</reference>
<evidence type="ECO:0000259" key="4">
    <source>
        <dbReference type="PROSITE" id="PS51755"/>
    </source>
</evidence>
<accession>A0A0H2XP39</accession>
<feature type="DNA-binding region" description="OmpR/PhoB-type" evidence="2">
    <location>
        <begin position="1"/>
        <end position="93"/>
    </location>
</feature>
<dbReference type="Gene3D" id="3.40.50.300">
    <property type="entry name" value="P-loop containing nucleotide triphosphate hydrolases"/>
    <property type="match status" value="1"/>
</dbReference>
<gene>
    <name evidence="5" type="ordered locus">Bcen_1308</name>
</gene>
<dbReference type="InterPro" id="IPR001867">
    <property type="entry name" value="OmpR/PhoB-type_DNA-bd"/>
</dbReference>
<dbReference type="GO" id="GO:0003677">
    <property type="term" value="F:DNA binding"/>
    <property type="evidence" value="ECO:0007669"/>
    <property type="project" value="UniProtKB-UniRule"/>
</dbReference>
<sequence>MLLGTLEVDLSTRSLRRDGKAIHVGSRAFDVLAVLLSAAGRLVTKDELMAAVWPGTVVEENNLQVHISALRKLLGPQRDLIVTVPGRGYQLTQRSAPSANLTPATPPRQGDSDIPRRHGALTGRDSLVSNIAAILDTTHILTLVGAGGVGKTSAAIEVAHAAVSGRFDITRFVALSDAASPEAVLQKIATAFGLSIRDDRSAVDALVAALPRDRTLLVLDNAEHVIDAVARLVDSVCMRLGNLRVLVTSREPLRVSGETVCHVRPLQVPRPESSIAELLDCEAVQMFLQRARQSGCDLDTLRKSARLVGDICRRLDGNPLAIEMAVGRIGALGVRGVHGFLDDRFKLLTRGYRTALAHHQTLQASFDWSFASLSPSSQKLLGHVAAFQRAFTFEALRALVCDARYTLSDVAGDIAELTEKSLVSVEPGNGEHRFFLSESARAYALQKRRIGGKDIRMFAHYAGYHFSACEEASTIGTDAFNEKVEERELAYAI</sequence>